<feature type="compositionally biased region" description="Polar residues" evidence="1">
    <location>
        <begin position="35"/>
        <end position="44"/>
    </location>
</feature>
<feature type="region of interest" description="Disordered" evidence="1">
    <location>
        <begin position="83"/>
        <end position="118"/>
    </location>
</feature>
<feature type="compositionally biased region" description="Basic and acidic residues" evidence="1">
    <location>
        <begin position="108"/>
        <end position="117"/>
    </location>
</feature>
<dbReference type="Proteomes" id="UP000193380">
    <property type="component" value="Unassembled WGS sequence"/>
</dbReference>
<evidence type="ECO:0000313" key="2">
    <source>
        <dbReference type="EMBL" id="CDQ73783.1"/>
    </source>
</evidence>
<proteinExistence type="predicted"/>
<evidence type="ECO:0000256" key="1">
    <source>
        <dbReference type="SAM" id="MobiDB-lite"/>
    </source>
</evidence>
<reference evidence="2" key="1">
    <citation type="journal article" date="2014" name="Nat. Commun.">
        <title>The rainbow trout genome provides novel insights into evolution after whole-genome duplication in vertebrates.</title>
        <authorList>
            <person name="Berthelot C."/>
            <person name="Brunet F."/>
            <person name="Chalopin D."/>
            <person name="Juanchich A."/>
            <person name="Bernard M."/>
            <person name="Noel B."/>
            <person name="Bento P."/>
            <person name="Da Silva C."/>
            <person name="Labadie K."/>
            <person name="Alberti A."/>
            <person name="Aury J.M."/>
            <person name="Louis A."/>
            <person name="Dehais P."/>
            <person name="Bardou P."/>
            <person name="Montfort J."/>
            <person name="Klopp C."/>
            <person name="Cabau C."/>
            <person name="Gaspin C."/>
            <person name="Thorgaard G.H."/>
            <person name="Boussaha M."/>
            <person name="Quillet E."/>
            <person name="Guyomard R."/>
            <person name="Galiana D."/>
            <person name="Bobe J."/>
            <person name="Volff J.N."/>
            <person name="Genet C."/>
            <person name="Wincker P."/>
            <person name="Jaillon O."/>
            <person name="Roest Crollius H."/>
            <person name="Guiguen Y."/>
        </authorList>
    </citation>
    <scope>NUCLEOTIDE SEQUENCE [LARGE SCALE GENOMIC DNA]</scope>
</reference>
<reference evidence="2" key="2">
    <citation type="submission" date="2014-03" db="EMBL/GenBank/DDBJ databases">
        <authorList>
            <person name="Genoscope - CEA"/>
        </authorList>
    </citation>
    <scope>NUCLEOTIDE SEQUENCE</scope>
</reference>
<dbReference type="PaxDb" id="8022-A0A060X2J1"/>
<dbReference type="EMBL" id="FR904927">
    <property type="protein sequence ID" value="CDQ73783.1"/>
    <property type="molecule type" value="Genomic_DNA"/>
</dbReference>
<organism evidence="2 3">
    <name type="scientific">Oncorhynchus mykiss</name>
    <name type="common">Rainbow trout</name>
    <name type="synonym">Salmo gairdneri</name>
    <dbReference type="NCBI Taxonomy" id="8022"/>
    <lineage>
        <taxon>Eukaryota</taxon>
        <taxon>Metazoa</taxon>
        <taxon>Chordata</taxon>
        <taxon>Craniata</taxon>
        <taxon>Vertebrata</taxon>
        <taxon>Euteleostomi</taxon>
        <taxon>Actinopterygii</taxon>
        <taxon>Neopterygii</taxon>
        <taxon>Teleostei</taxon>
        <taxon>Protacanthopterygii</taxon>
        <taxon>Salmoniformes</taxon>
        <taxon>Salmonidae</taxon>
        <taxon>Salmoninae</taxon>
        <taxon>Oncorhynchus</taxon>
    </lineage>
</organism>
<sequence length="177" mass="19375">MSCQSVCADLPPPPAPPPAADDPLQLLADVLGCSRTPSADNSPALQKREDYSSPHKRGPAMWGSQDEGVIPYCPSSFLPRGQMSDYGSLGGGASSRASTGQRGPGAVRRRDERDKRPSGPRHTWLFAALISLRIWYGLSNMFNTNNIHSKSRLQCFHLFYVARGRLWTCQTNVLTMA</sequence>
<gene>
    <name evidence="2" type="ORF">GSONMT00042560001</name>
</gene>
<dbReference type="AlphaFoldDB" id="A0A060X2J1"/>
<evidence type="ECO:0000313" key="3">
    <source>
        <dbReference type="Proteomes" id="UP000193380"/>
    </source>
</evidence>
<protein>
    <submittedName>
        <fullName evidence="2">Uncharacterized protein</fullName>
    </submittedName>
</protein>
<feature type="region of interest" description="Disordered" evidence="1">
    <location>
        <begin position="1"/>
        <end position="63"/>
    </location>
</feature>
<dbReference type="STRING" id="8022.A0A060X2J1"/>
<name>A0A060X2J1_ONCMY</name>
<accession>A0A060X2J1</accession>
<feature type="compositionally biased region" description="Pro residues" evidence="1">
    <location>
        <begin position="10"/>
        <end position="20"/>
    </location>
</feature>